<dbReference type="GO" id="GO:0048038">
    <property type="term" value="F:quinone binding"/>
    <property type="evidence" value="ECO:0007669"/>
    <property type="project" value="UniProtKB-KW"/>
</dbReference>
<sequence length="105" mass="12026">MLLNLYSVIALAALFIFGLALLAAAAWRPNVKKLSQLGAWKQYRFGFPTYALIFLAFDMEMIFMYPWAVVFRGIGLEAFLDMLVFIAILLSGLFYAWRMGGLEWE</sequence>
<dbReference type="Pfam" id="PF00507">
    <property type="entry name" value="Oxidored_q4"/>
    <property type="match status" value="1"/>
</dbReference>
<keyword evidence="10" id="KW-1185">Reference proteome</keyword>
<dbReference type="EC" id="7.1.1.-" evidence="7"/>
<dbReference type="Proteomes" id="UP000316092">
    <property type="component" value="Unassembled WGS sequence"/>
</dbReference>
<comment type="caution">
    <text evidence="9">The sequence shown here is derived from an EMBL/GenBank/DDBJ whole genome shotgun (WGS) entry which is preliminary data.</text>
</comment>
<evidence type="ECO:0000256" key="7">
    <source>
        <dbReference type="RuleBase" id="RU003639"/>
    </source>
</evidence>
<keyword evidence="7" id="KW-0520">NAD</keyword>
<dbReference type="GO" id="GO:0030964">
    <property type="term" value="C:NADH dehydrogenase complex"/>
    <property type="evidence" value="ECO:0007669"/>
    <property type="project" value="TreeGrafter"/>
</dbReference>
<evidence type="ECO:0000256" key="6">
    <source>
        <dbReference type="ARBA" id="ARBA00023136"/>
    </source>
</evidence>
<keyword evidence="4 7" id="KW-0812">Transmembrane</keyword>
<dbReference type="OrthoDB" id="9791970at2"/>
<evidence type="ECO:0000313" key="9">
    <source>
        <dbReference type="EMBL" id="TSA85509.1"/>
    </source>
</evidence>
<feature type="transmembrane region" description="Helical" evidence="8">
    <location>
        <begin position="47"/>
        <end position="68"/>
    </location>
</feature>
<evidence type="ECO:0000256" key="8">
    <source>
        <dbReference type="SAM" id="Phobius"/>
    </source>
</evidence>
<dbReference type="RefSeq" id="WP_143720703.1">
    <property type="nucleotide sequence ID" value="NZ_VKDB01000009.1"/>
</dbReference>
<evidence type="ECO:0000256" key="1">
    <source>
        <dbReference type="ARBA" id="ARBA00004370"/>
    </source>
</evidence>
<dbReference type="PANTHER" id="PTHR11058:SF9">
    <property type="entry name" value="NADH-UBIQUINONE OXIDOREDUCTASE CHAIN 3"/>
    <property type="match status" value="1"/>
</dbReference>
<dbReference type="AlphaFoldDB" id="A0A553UZ70"/>
<organism evidence="9 10">
    <name type="scientific">Deinococcus detaillensis</name>
    <dbReference type="NCBI Taxonomy" id="2592048"/>
    <lineage>
        <taxon>Bacteria</taxon>
        <taxon>Thermotogati</taxon>
        <taxon>Deinococcota</taxon>
        <taxon>Deinococci</taxon>
        <taxon>Deinococcales</taxon>
        <taxon>Deinococcaceae</taxon>
        <taxon>Deinococcus</taxon>
    </lineage>
</organism>
<comment type="function">
    <text evidence="7">NDH-1 shuttles electrons from NADH, via FMN and iron-sulfur (Fe-S) centers, to quinones in the respiratory chain.</text>
</comment>
<accession>A0A553UZ70</accession>
<dbReference type="GO" id="GO:0008137">
    <property type="term" value="F:NADH dehydrogenase (ubiquinone) activity"/>
    <property type="evidence" value="ECO:0007669"/>
    <property type="project" value="InterPro"/>
</dbReference>
<dbReference type="PANTHER" id="PTHR11058">
    <property type="entry name" value="NADH-UBIQUINONE OXIDOREDUCTASE CHAIN 3"/>
    <property type="match status" value="1"/>
</dbReference>
<name>A0A553UZ70_9DEIO</name>
<comment type="subcellular location">
    <subcellularLocation>
        <location evidence="7">Cell membrane</location>
        <topology evidence="7">Multi-pass membrane protein</topology>
    </subcellularLocation>
    <subcellularLocation>
        <location evidence="1">Membrane</location>
    </subcellularLocation>
</comment>
<dbReference type="InterPro" id="IPR038430">
    <property type="entry name" value="NDAH_ubi_oxred_su3_sf"/>
</dbReference>
<comment type="similarity">
    <text evidence="2 7">Belongs to the complex I subunit 3 family.</text>
</comment>
<proteinExistence type="inferred from homology"/>
<keyword evidence="5 8" id="KW-1133">Transmembrane helix</keyword>
<evidence type="ECO:0000256" key="5">
    <source>
        <dbReference type="ARBA" id="ARBA00022989"/>
    </source>
</evidence>
<protein>
    <recommendedName>
        <fullName evidence="7">NADH-quinone oxidoreductase subunit</fullName>
        <ecNumber evidence="7">7.1.1.-</ecNumber>
    </recommendedName>
</protein>
<comment type="catalytic activity">
    <reaction evidence="7">
        <text>a quinone + NADH + 5 H(+)(in) = a quinol + NAD(+) + 4 H(+)(out)</text>
        <dbReference type="Rhea" id="RHEA:57888"/>
        <dbReference type="ChEBI" id="CHEBI:15378"/>
        <dbReference type="ChEBI" id="CHEBI:24646"/>
        <dbReference type="ChEBI" id="CHEBI:57540"/>
        <dbReference type="ChEBI" id="CHEBI:57945"/>
        <dbReference type="ChEBI" id="CHEBI:132124"/>
    </reaction>
</comment>
<keyword evidence="3" id="KW-0813">Transport</keyword>
<gene>
    <name evidence="9" type="ORF">FNU79_09965</name>
</gene>
<evidence type="ECO:0000256" key="2">
    <source>
        <dbReference type="ARBA" id="ARBA00008472"/>
    </source>
</evidence>
<keyword evidence="7" id="KW-0874">Quinone</keyword>
<feature type="transmembrane region" description="Helical" evidence="8">
    <location>
        <begin position="6"/>
        <end position="27"/>
    </location>
</feature>
<feature type="transmembrane region" description="Helical" evidence="8">
    <location>
        <begin position="74"/>
        <end position="97"/>
    </location>
</feature>
<dbReference type="EMBL" id="VKDB01000009">
    <property type="protein sequence ID" value="TSA85509.1"/>
    <property type="molecule type" value="Genomic_DNA"/>
</dbReference>
<reference evidence="9 10" key="1">
    <citation type="submission" date="2019-07" db="EMBL/GenBank/DDBJ databases">
        <title>Deinococcus detaillus sp. nov., isolated from humus soil in Antarctica.</title>
        <authorList>
            <person name="Zhang K."/>
        </authorList>
    </citation>
    <scope>NUCLEOTIDE SEQUENCE [LARGE SCALE GENOMIC DNA]</scope>
    <source>
        <strain evidence="9 10">H1</strain>
    </source>
</reference>
<dbReference type="GO" id="GO:0005886">
    <property type="term" value="C:plasma membrane"/>
    <property type="evidence" value="ECO:0007669"/>
    <property type="project" value="UniProtKB-SubCell"/>
</dbReference>
<dbReference type="Gene3D" id="1.20.58.1610">
    <property type="entry name" value="NADH:ubiquinone/plastoquinone oxidoreductase, chain 3"/>
    <property type="match status" value="1"/>
</dbReference>
<keyword evidence="6 8" id="KW-0472">Membrane</keyword>
<evidence type="ECO:0000313" key="10">
    <source>
        <dbReference type="Proteomes" id="UP000316092"/>
    </source>
</evidence>
<evidence type="ECO:0000256" key="3">
    <source>
        <dbReference type="ARBA" id="ARBA00022448"/>
    </source>
</evidence>
<dbReference type="InterPro" id="IPR000440">
    <property type="entry name" value="NADH_UbQ/plastoQ_OxRdtase_su3"/>
</dbReference>
<evidence type="ECO:0000256" key="4">
    <source>
        <dbReference type="ARBA" id="ARBA00022692"/>
    </source>
</evidence>